<comment type="caution">
    <text evidence="6">Lacks conserved residue(s) required for the propagation of feature annotation.</text>
</comment>
<keyword evidence="4" id="KW-0520">NAD</keyword>
<sequence>MRVTGPPSPAQIQVAAERIATFLKPKNALVMTGAGVSVDSGIQAYRGSDGRYANPNFKPIFYQELMDSGPKGHAFRQRYWAGGYLGWRHVFRSDPNPTHFALAALQHLDVAPRLITQNVDGLHQRASPFSKQETDSRTLELHGTLNTVRCLRGHKMPREEFQDVLSKLNPAWKAYSDELDRTGQKPRTNPDGDVDLGGVRFADFVVPECAECAAEGHPGSILKLEVIFFGESIPNEVKERSFRMVDESDRLLLVGTTLATFSAFRLVKYALEQNKPVVLLNLGPARTDSIPQVEKIELPSREVLLEACRLLAGSRASEDQTLSRLLTSGVVKPPEMED</sequence>
<dbReference type="InterPro" id="IPR029035">
    <property type="entry name" value="DHS-like_NAD/FAD-binding_dom"/>
</dbReference>
<dbReference type="GO" id="GO:0017136">
    <property type="term" value="F:histone deacetylase activity, NAD-dependent"/>
    <property type="evidence" value="ECO:0007669"/>
    <property type="project" value="TreeGrafter"/>
</dbReference>
<dbReference type="OrthoDB" id="424302at2759"/>
<comment type="similarity">
    <text evidence="2">Belongs to the sirtuin family. Class I subfamily.</text>
</comment>
<dbReference type="InterPro" id="IPR026590">
    <property type="entry name" value="Ssirtuin_cat_dom"/>
</dbReference>
<dbReference type="Gene3D" id="3.40.50.1220">
    <property type="entry name" value="TPP-binding domain"/>
    <property type="match status" value="1"/>
</dbReference>
<feature type="domain" description="Deacetylase sirtuin-type" evidence="7">
    <location>
        <begin position="9"/>
        <end position="314"/>
    </location>
</feature>
<dbReference type="Proteomes" id="UP000054248">
    <property type="component" value="Unassembled WGS sequence"/>
</dbReference>
<evidence type="ECO:0000259" key="7">
    <source>
        <dbReference type="PROSITE" id="PS50305"/>
    </source>
</evidence>
<dbReference type="InterPro" id="IPR026591">
    <property type="entry name" value="Sirtuin_cat_small_dom_sf"/>
</dbReference>
<dbReference type="HOGENOM" id="CLU_023643_3_2_1"/>
<dbReference type="InterPro" id="IPR003000">
    <property type="entry name" value="Sirtuin"/>
</dbReference>
<accession>A0A0C3QWJ8</accession>
<reference evidence="8 9" key="1">
    <citation type="submission" date="2014-04" db="EMBL/GenBank/DDBJ databases">
        <authorList>
            <consortium name="DOE Joint Genome Institute"/>
            <person name="Kuo A."/>
            <person name="Girlanda M."/>
            <person name="Perotto S."/>
            <person name="Kohler A."/>
            <person name="Nagy L.G."/>
            <person name="Floudas D."/>
            <person name="Copeland A."/>
            <person name="Barry K.W."/>
            <person name="Cichocki N."/>
            <person name="Veneault-Fourrey C."/>
            <person name="LaButti K."/>
            <person name="Lindquist E.A."/>
            <person name="Lipzen A."/>
            <person name="Lundell T."/>
            <person name="Morin E."/>
            <person name="Murat C."/>
            <person name="Sun H."/>
            <person name="Tunlid A."/>
            <person name="Henrissat B."/>
            <person name="Grigoriev I.V."/>
            <person name="Hibbett D.S."/>
            <person name="Martin F."/>
            <person name="Nordberg H.P."/>
            <person name="Cantor M.N."/>
            <person name="Hua S.X."/>
        </authorList>
    </citation>
    <scope>NUCLEOTIDE SEQUENCE [LARGE SCALE GENOMIC DNA]</scope>
    <source>
        <strain evidence="8 9">MUT 4182</strain>
    </source>
</reference>
<dbReference type="SUPFAM" id="SSF52467">
    <property type="entry name" value="DHS-like NAD/FAD-binding domain"/>
    <property type="match status" value="1"/>
</dbReference>
<evidence type="ECO:0000256" key="1">
    <source>
        <dbReference type="ARBA" id="ARBA00004173"/>
    </source>
</evidence>
<keyword evidence="3" id="KW-0808">Transferase</keyword>
<evidence type="ECO:0000256" key="3">
    <source>
        <dbReference type="ARBA" id="ARBA00022679"/>
    </source>
</evidence>
<dbReference type="PANTHER" id="PTHR11085">
    <property type="entry name" value="NAD-DEPENDENT PROTEIN DEACYLASE SIRTUIN-5, MITOCHONDRIAL-RELATED"/>
    <property type="match status" value="1"/>
</dbReference>
<dbReference type="PROSITE" id="PS50305">
    <property type="entry name" value="SIRTUIN"/>
    <property type="match status" value="1"/>
</dbReference>
<keyword evidence="9" id="KW-1185">Reference proteome</keyword>
<evidence type="ECO:0000256" key="2">
    <source>
        <dbReference type="ARBA" id="ARBA00006924"/>
    </source>
</evidence>
<reference evidence="9" key="2">
    <citation type="submission" date="2015-01" db="EMBL/GenBank/DDBJ databases">
        <title>Evolutionary Origins and Diversification of the Mycorrhizal Mutualists.</title>
        <authorList>
            <consortium name="DOE Joint Genome Institute"/>
            <consortium name="Mycorrhizal Genomics Consortium"/>
            <person name="Kohler A."/>
            <person name="Kuo A."/>
            <person name="Nagy L.G."/>
            <person name="Floudas D."/>
            <person name="Copeland A."/>
            <person name="Barry K.W."/>
            <person name="Cichocki N."/>
            <person name="Veneault-Fourrey C."/>
            <person name="LaButti K."/>
            <person name="Lindquist E.A."/>
            <person name="Lipzen A."/>
            <person name="Lundell T."/>
            <person name="Morin E."/>
            <person name="Murat C."/>
            <person name="Riley R."/>
            <person name="Ohm R."/>
            <person name="Sun H."/>
            <person name="Tunlid A."/>
            <person name="Henrissat B."/>
            <person name="Grigoriev I.V."/>
            <person name="Hibbett D.S."/>
            <person name="Martin F."/>
        </authorList>
    </citation>
    <scope>NUCLEOTIDE SEQUENCE [LARGE SCALE GENOMIC DNA]</scope>
    <source>
        <strain evidence="9">MUT 4182</strain>
    </source>
</reference>
<evidence type="ECO:0000256" key="5">
    <source>
        <dbReference type="ARBA" id="ARBA00023128"/>
    </source>
</evidence>
<dbReference type="GO" id="GO:0005739">
    <property type="term" value="C:mitochondrion"/>
    <property type="evidence" value="ECO:0007669"/>
    <property type="project" value="UniProtKB-SubCell"/>
</dbReference>
<organism evidence="8 9">
    <name type="scientific">Tulasnella calospora MUT 4182</name>
    <dbReference type="NCBI Taxonomy" id="1051891"/>
    <lineage>
        <taxon>Eukaryota</taxon>
        <taxon>Fungi</taxon>
        <taxon>Dikarya</taxon>
        <taxon>Basidiomycota</taxon>
        <taxon>Agaricomycotina</taxon>
        <taxon>Agaricomycetes</taxon>
        <taxon>Cantharellales</taxon>
        <taxon>Tulasnellaceae</taxon>
        <taxon>Tulasnella</taxon>
    </lineage>
</organism>
<gene>
    <name evidence="8" type="ORF">M407DRAFT_151698</name>
</gene>
<dbReference type="PANTHER" id="PTHR11085:SF10">
    <property type="entry name" value="NAD-DEPENDENT PROTEIN DEACYLASE SIRTUIN-5, MITOCHONDRIAL-RELATED"/>
    <property type="match status" value="1"/>
</dbReference>
<evidence type="ECO:0000256" key="6">
    <source>
        <dbReference type="PROSITE-ProRule" id="PRU00236"/>
    </source>
</evidence>
<comment type="subcellular location">
    <subcellularLocation>
        <location evidence="1">Mitochondrion</location>
    </subcellularLocation>
</comment>
<proteinExistence type="inferred from homology"/>
<dbReference type="Pfam" id="PF02146">
    <property type="entry name" value="SIR2"/>
    <property type="match status" value="1"/>
</dbReference>
<dbReference type="STRING" id="1051891.A0A0C3QWJ8"/>
<evidence type="ECO:0000313" key="8">
    <source>
        <dbReference type="EMBL" id="KIO34216.1"/>
    </source>
</evidence>
<evidence type="ECO:0000256" key="4">
    <source>
        <dbReference type="ARBA" id="ARBA00023027"/>
    </source>
</evidence>
<dbReference type="GO" id="GO:0070403">
    <property type="term" value="F:NAD+ binding"/>
    <property type="evidence" value="ECO:0007669"/>
    <property type="project" value="InterPro"/>
</dbReference>
<evidence type="ECO:0000313" key="9">
    <source>
        <dbReference type="Proteomes" id="UP000054248"/>
    </source>
</evidence>
<dbReference type="EMBL" id="KN822944">
    <property type="protein sequence ID" value="KIO34216.1"/>
    <property type="molecule type" value="Genomic_DNA"/>
</dbReference>
<dbReference type="Gene3D" id="3.30.1600.10">
    <property type="entry name" value="SIR2/SIRT2 'Small Domain"/>
    <property type="match status" value="1"/>
</dbReference>
<dbReference type="AlphaFoldDB" id="A0A0C3QWJ8"/>
<dbReference type="InterPro" id="IPR050134">
    <property type="entry name" value="NAD-dep_sirtuin_deacylases"/>
</dbReference>
<name>A0A0C3QWJ8_9AGAM</name>
<keyword evidence="5" id="KW-0496">Mitochondrion</keyword>
<protein>
    <recommendedName>
        <fullName evidence="7">Deacetylase sirtuin-type domain-containing protein</fullName>
    </recommendedName>
</protein>